<dbReference type="CDD" id="cd13654">
    <property type="entry name" value="PBP2_phosphate_like_2"/>
    <property type="match status" value="1"/>
</dbReference>
<dbReference type="Pfam" id="PF12849">
    <property type="entry name" value="PBP_like_2"/>
    <property type="match status" value="1"/>
</dbReference>
<feature type="signal peptide" evidence="2">
    <location>
        <begin position="1"/>
        <end position="24"/>
    </location>
</feature>
<feature type="domain" description="PBP" evidence="3">
    <location>
        <begin position="23"/>
        <end position="313"/>
    </location>
</feature>
<evidence type="ECO:0000256" key="1">
    <source>
        <dbReference type="ARBA" id="ARBA00022729"/>
    </source>
</evidence>
<dbReference type="InterPro" id="IPR024370">
    <property type="entry name" value="PBP_domain"/>
</dbReference>
<dbReference type="EMBL" id="FOSP01000010">
    <property type="protein sequence ID" value="SFK61430.1"/>
    <property type="molecule type" value="Genomic_DNA"/>
</dbReference>
<dbReference type="Proteomes" id="UP000199533">
    <property type="component" value="Unassembled WGS sequence"/>
</dbReference>
<gene>
    <name evidence="4" type="ORF">SAMN05216302_101093</name>
</gene>
<sequence>MSGKMLIRTIVPLTFIVQAALASAQTARDYISIVGSSTVYPFATVVAETYGKTTRFKTPKIESTGSGGGFKLFCDGIGVAHPDMTDSSRAIKKSEINRCKANGVTEIIEMKIGYDGIAIANVKKNAPLALSRKDLFLALAKNVPDPEGDQRLIPNPYRTWQEVNPDLPNVAIEVMGPPPTSGTRDAFVELAMEGGCQKIDWIAVMEKKDERQYRSICHTVREDGAYIEAGENDNLIVQKLEANDNALGIFGFSFLDQNSDKVQGSMIDGVAPTFEAIADGEYPISRSLFIYVKKAHIGMIPGITEFLHEFSSDKAWGDEGYLSDKGLIPMPSAERAYFAKNISQLRANIFVDND</sequence>
<dbReference type="SUPFAM" id="SSF53850">
    <property type="entry name" value="Periplasmic binding protein-like II"/>
    <property type="match status" value="1"/>
</dbReference>
<dbReference type="PANTHER" id="PTHR30570:SF1">
    <property type="entry name" value="PHOSPHATE-BINDING PROTEIN PSTS"/>
    <property type="match status" value="1"/>
</dbReference>
<keyword evidence="1 2" id="KW-0732">Signal</keyword>
<protein>
    <submittedName>
        <fullName evidence="4">Phosphate ABC transporter substrate-binding protein, PhoT family</fullName>
    </submittedName>
</protein>
<proteinExistence type="predicted"/>
<dbReference type="Gene3D" id="3.40.190.10">
    <property type="entry name" value="Periplasmic binding protein-like II"/>
    <property type="match status" value="2"/>
</dbReference>
<evidence type="ECO:0000256" key="2">
    <source>
        <dbReference type="SAM" id="SignalP"/>
    </source>
</evidence>
<dbReference type="InterPro" id="IPR050811">
    <property type="entry name" value="Phosphate_ABC_transporter"/>
</dbReference>
<evidence type="ECO:0000259" key="3">
    <source>
        <dbReference type="Pfam" id="PF12849"/>
    </source>
</evidence>
<evidence type="ECO:0000313" key="4">
    <source>
        <dbReference type="EMBL" id="SFK61430.1"/>
    </source>
</evidence>
<dbReference type="PANTHER" id="PTHR30570">
    <property type="entry name" value="PERIPLASMIC PHOSPHATE BINDING COMPONENT OF PHOSPHATE ABC TRANSPORTER"/>
    <property type="match status" value="1"/>
</dbReference>
<dbReference type="RefSeq" id="WP_211753386.1">
    <property type="nucleotide sequence ID" value="NZ_FOSP01000010.1"/>
</dbReference>
<evidence type="ECO:0000313" key="5">
    <source>
        <dbReference type="Proteomes" id="UP000199533"/>
    </source>
</evidence>
<dbReference type="AlphaFoldDB" id="A0A1I4AZ43"/>
<accession>A0A1I4AZ43</accession>
<dbReference type="STRING" id="52441.SAMN05216302_101093"/>
<name>A0A1I4AZ43_9PROT</name>
<keyword evidence="5" id="KW-1185">Reference proteome</keyword>
<organism evidence="4 5">
    <name type="scientific">Nitrosomonas aestuarii</name>
    <dbReference type="NCBI Taxonomy" id="52441"/>
    <lineage>
        <taxon>Bacteria</taxon>
        <taxon>Pseudomonadati</taxon>
        <taxon>Pseudomonadota</taxon>
        <taxon>Betaproteobacteria</taxon>
        <taxon>Nitrosomonadales</taxon>
        <taxon>Nitrosomonadaceae</taxon>
        <taxon>Nitrosomonas</taxon>
    </lineage>
</organism>
<feature type="chain" id="PRO_5011676204" evidence="2">
    <location>
        <begin position="25"/>
        <end position="354"/>
    </location>
</feature>
<reference evidence="5" key="1">
    <citation type="submission" date="2016-10" db="EMBL/GenBank/DDBJ databases">
        <authorList>
            <person name="Varghese N."/>
            <person name="Submissions S."/>
        </authorList>
    </citation>
    <scope>NUCLEOTIDE SEQUENCE [LARGE SCALE GENOMIC DNA]</scope>
    <source>
        <strain evidence="5">Nm69</strain>
    </source>
</reference>